<name>A0AAV2P7B8_9HYME</name>
<sequence length="274" mass="30705">MDRRVREHRRAMDFVLLLLVMLLKQEVAALKLLHINVPAYILRGRTALLECRYDPGTDNLYAITWYKDHEVFYKYILQTKEGHTYLVNGVKVDKEQSNDHMVVLQNASLHASGKYKCEVNAEAPNFNSVSAEANMEVIAIPGGEERPMITGEEKVYAGGDVLALNCTSGKSHPAAQLKWFINGELVKPDSEMVFEQHGLYSTISSLLLELEPGHLASDKINVRCEATVRSSHDIEEPFVDTRNTEVFVRGLATQTTPSLCLLAAAVLHRFLLPV</sequence>
<dbReference type="InterPro" id="IPR007110">
    <property type="entry name" value="Ig-like_dom"/>
</dbReference>
<feature type="domain" description="Ig-like" evidence="7">
    <location>
        <begin position="25"/>
        <end position="136"/>
    </location>
</feature>
<dbReference type="PANTHER" id="PTHR21261:SF15">
    <property type="entry name" value="BEATEN PATH IIIA, ISOFORM D-RELATED"/>
    <property type="match status" value="1"/>
</dbReference>
<organism evidence="8 9">
    <name type="scientific">Lasius platythorax</name>
    <dbReference type="NCBI Taxonomy" id="488582"/>
    <lineage>
        <taxon>Eukaryota</taxon>
        <taxon>Metazoa</taxon>
        <taxon>Ecdysozoa</taxon>
        <taxon>Arthropoda</taxon>
        <taxon>Hexapoda</taxon>
        <taxon>Insecta</taxon>
        <taxon>Pterygota</taxon>
        <taxon>Neoptera</taxon>
        <taxon>Endopterygota</taxon>
        <taxon>Hymenoptera</taxon>
        <taxon>Apocrita</taxon>
        <taxon>Aculeata</taxon>
        <taxon>Formicoidea</taxon>
        <taxon>Formicidae</taxon>
        <taxon>Formicinae</taxon>
        <taxon>Lasius</taxon>
        <taxon>Lasius</taxon>
    </lineage>
</organism>
<keyword evidence="2" id="KW-0812">Transmembrane</keyword>
<evidence type="ECO:0000313" key="9">
    <source>
        <dbReference type="Proteomes" id="UP001497644"/>
    </source>
</evidence>
<evidence type="ECO:0000313" key="8">
    <source>
        <dbReference type="EMBL" id="CAL1687030.1"/>
    </source>
</evidence>
<dbReference type="AlphaFoldDB" id="A0AAV2P7B8"/>
<dbReference type="GO" id="GO:0016020">
    <property type="term" value="C:membrane"/>
    <property type="evidence" value="ECO:0007669"/>
    <property type="project" value="UniProtKB-SubCell"/>
</dbReference>
<evidence type="ECO:0000256" key="3">
    <source>
        <dbReference type="ARBA" id="ARBA00022989"/>
    </source>
</evidence>
<dbReference type="PROSITE" id="PS50835">
    <property type="entry name" value="IG_LIKE"/>
    <property type="match status" value="2"/>
</dbReference>
<dbReference type="InterPro" id="IPR036179">
    <property type="entry name" value="Ig-like_dom_sf"/>
</dbReference>
<keyword evidence="5" id="KW-1015">Disulfide bond</keyword>
<dbReference type="FunFam" id="2.60.40.10:FF:000437">
    <property type="entry name" value="Beat-IIIc, isoform A"/>
    <property type="match status" value="1"/>
</dbReference>
<feature type="signal peptide" evidence="6">
    <location>
        <begin position="1"/>
        <end position="29"/>
    </location>
</feature>
<evidence type="ECO:0000256" key="4">
    <source>
        <dbReference type="ARBA" id="ARBA00023136"/>
    </source>
</evidence>
<dbReference type="InterPro" id="IPR013162">
    <property type="entry name" value="CD80_C2-set"/>
</dbReference>
<proteinExistence type="predicted"/>
<dbReference type="InterPro" id="IPR013783">
    <property type="entry name" value="Ig-like_fold"/>
</dbReference>
<gene>
    <name evidence="8" type="ORF">LPLAT_LOCUS12309</name>
</gene>
<evidence type="ECO:0000256" key="1">
    <source>
        <dbReference type="ARBA" id="ARBA00004167"/>
    </source>
</evidence>
<dbReference type="SUPFAM" id="SSF48726">
    <property type="entry name" value="Immunoglobulin"/>
    <property type="match status" value="2"/>
</dbReference>
<dbReference type="InterPro" id="IPR003599">
    <property type="entry name" value="Ig_sub"/>
</dbReference>
<dbReference type="Proteomes" id="UP001497644">
    <property type="component" value="Chromosome 7"/>
</dbReference>
<feature type="domain" description="Ig-like" evidence="7">
    <location>
        <begin position="147"/>
        <end position="235"/>
    </location>
</feature>
<dbReference type="InterPro" id="IPR013106">
    <property type="entry name" value="Ig_V-set"/>
</dbReference>
<accession>A0AAV2P7B8</accession>
<dbReference type="Pfam" id="PF08205">
    <property type="entry name" value="C2-set_2"/>
    <property type="match status" value="1"/>
</dbReference>
<evidence type="ECO:0000259" key="7">
    <source>
        <dbReference type="PROSITE" id="PS50835"/>
    </source>
</evidence>
<dbReference type="SMART" id="SM00409">
    <property type="entry name" value="IG"/>
    <property type="match status" value="1"/>
</dbReference>
<comment type="subcellular location">
    <subcellularLocation>
        <location evidence="1">Membrane</location>
        <topology evidence="1">Single-pass membrane protein</topology>
    </subcellularLocation>
</comment>
<keyword evidence="9" id="KW-1185">Reference proteome</keyword>
<dbReference type="PANTHER" id="PTHR21261">
    <property type="entry name" value="BEAT PROTEIN"/>
    <property type="match status" value="1"/>
</dbReference>
<evidence type="ECO:0000256" key="6">
    <source>
        <dbReference type="SAM" id="SignalP"/>
    </source>
</evidence>
<dbReference type="EMBL" id="OZ034830">
    <property type="protein sequence ID" value="CAL1687030.1"/>
    <property type="molecule type" value="Genomic_DNA"/>
</dbReference>
<dbReference type="Pfam" id="PF07686">
    <property type="entry name" value="V-set"/>
    <property type="match status" value="1"/>
</dbReference>
<reference evidence="8" key="1">
    <citation type="submission" date="2024-04" db="EMBL/GenBank/DDBJ databases">
        <authorList>
            <consortium name="Molecular Ecology Group"/>
        </authorList>
    </citation>
    <scope>NUCLEOTIDE SEQUENCE</scope>
</reference>
<feature type="chain" id="PRO_5043976947" description="Ig-like domain-containing protein" evidence="6">
    <location>
        <begin position="30"/>
        <end position="274"/>
    </location>
</feature>
<dbReference type="Gene3D" id="2.60.40.10">
    <property type="entry name" value="Immunoglobulins"/>
    <property type="match status" value="2"/>
</dbReference>
<keyword evidence="3" id="KW-1133">Transmembrane helix</keyword>
<evidence type="ECO:0000256" key="2">
    <source>
        <dbReference type="ARBA" id="ARBA00022692"/>
    </source>
</evidence>
<keyword evidence="6" id="KW-0732">Signal</keyword>
<evidence type="ECO:0000256" key="5">
    <source>
        <dbReference type="ARBA" id="ARBA00023157"/>
    </source>
</evidence>
<keyword evidence="4" id="KW-0472">Membrane</keyword>
<protein>
    <recommendedName>
        <fullName evidence="7">Ig-like domain-containing protein</fullName>
    </recommendedName>
</protein>